<keyword evidence="2" id="KW-1185">Reference proteome</keyword>
<reference evidence="1 2" key="1">
    <citation type="submission" date="2024-02" db="EMBL/GenBank/DDBJ databases">
        <title>Discinaceae phylogenomics.</title>
        <authorList>
            <person name="Dirks A.C."/>
            <person name="James T.Y."/>
        </authorList>
    </citation>
    <scope>NUCLEOTIDE SEQUENCE [LARGE SCALE GENOMIC DNA]</scope>
    <source>
        <strain evidence="1 2">ACD0624</strain>
    </source>
</reference>
<evidence type="ECO:0000313" key="2">
    <source>
        <dbReference type="Proteomes" id="UP001447188"/>
    </source>
</evidence>
<comment type="caution">
    <text evidence="1">The sequence shown here is derived from an EMBL/GenBank/DDBJ whole genome shotgun (WGS) entry which is preliminary data.</text>
</comment>
<protein>
    <submittedName>
        <fullName evidence="1">Uncharacterized protein</fullName>
    </submittedName>
</protein>
<accession>A0ABR3GKD2</accession>
<gene>
    <name evidence="1" type="ORF">Q9L58_004645</name>
</gene>
<name>A0ABR3GKD2_9PEZI</name>
<evidence type="ECO:0000313" key="1">
    <source>
        <dbReference type="EMBL" id="KAL0636395.1"/>
    </source>
</evidence>
<sequence length="82" mass="9364">MAKPESNPRDRVSEWLSYKEINTTVPALDTSQQLRAAQADLIRLTAELTTERAICARFAITMDITESLTGFQAQQERPFPWH</sequence>
<proteinExistence type="predicted"/>
<dbReference type="EMBL" id="JBBBZM010000051">
    <property type="protein sequence ID" value="KAL0636395.1"/>
    <property type="molecule type" value="Genomic_DNA"/>
</dbReference>
<organism evidence="1 2">
    <name type="scientific">Discina gigas</name>
    <dbReference type="NCBI Taxonomy" id="1032678"/>
    <lineage>
        <taxon>Eukaryota</taxon>
        <taxon>Fungi</taxon>
        <taxon>Dikarya</taxon>
        <taxon>Ascomycota</taxon>
        <taxon>Pezizomycotina</taxon>
        <taxon>Pezizomycetes</taxon>
        <taxon>Pezizales</taxon>
        <taxon>Discinaceae</taxon>
        <taxon>Discina</taxon>
    </lineage>
</organism>
<dbReference type="Proteomes" id="UP001447188">
    <property type="component" value="Unassembled WGS sequence"/>
</dbReference>